<organism evidence="2 3">
    <name type="scientific">Protopolystoma xenopodis</name>
    <dbReference type="NCBI Taxonomy" id="117903"/>
    <lineage>
        <taxon>Eukaryota</taxon>
        <taxon>Metazoa</taxon>
        <taxon>Spiralia</taxon>
        <taxon>Lophotrochozoa</taxon>
        <taxon>Platyhelminthes</taxon>
        <taxon>Monogenea</taxon>
        <taxon>Polyopisthocotylea</taxon>
        <taxon>Polystomatidea</taxon>
        <taxon>Polystomatidae</taxon>
        <taxon>Protopolystoma</taxon>
    </lineage>
</organism>
<dbReference type="Proteomes" id="UP000784294">
    <property type="component" value="Unassembled WGS sequence"/>
</dbReference>
<evidence type="ECO:0000313" key="3">
    <source>
        <dbReference type="Proteomes" id="UP000784294"/>
    </source>
</evidence>
<keyword evidence="3" id="KW-1185">Reference proteome</keyword>
<dbReference type="EMBL" id="CAAALY010041638">
    <property type="protein sequence ID" value="VEL19455.1"/>
    <property type="molecule type" value="Genomic_DNA"/>
</dbReference>
<gene>
    <name evidence="2" type="ORF">PXEA_LOCUS12895</name>
</gene>
<comment type="caution">
    <text evidence="2">The sequence shown here is derived from an EMBL/GenBank/DDBJ whole genome shotgun (WGS) entry which is preliminary data.</text>
</comment>
<accession>A0A3S5A4A7</accession>
<evidence type="ECO:0000259" key="1">
    <source>
        <dbReference type="Pfam" id="PF06978"/>
    </source>
</evidence>
<evidence type="ECO:0000313" key="2">
    <source>
        <dbReference type="EMBL" id="VEL19455.1"/>
    </source>
</evidence>
<sequence>MKLGHNVDVLRLASTRAAELLEFERHVNNLTARAITGLQRLPIRLRRRAASHRPNRLPRRLHRFHPVSKQVCFWGYISTSYIYPSALLFSMITD</sequence>
<dbReference type="Pfam" id="PF06978">
    <property type="entry name" value="POP1_N"/>
    <property type="match status" value="1"/>
</dbReference>
<reference evidence="2" key="1">
    <citation type="submission" date="2018-11" db="EMBL/GenBank/DDBJ databases">
        <authorList>
            <consortium name="Pathogen Informatics"/>
        </authorList>
    </citation>
    <scope>NUCLEOTIDE SEQUENCE</scope>
</reference>
<dbReference type="OrthoDB" id="442863at2759"/>
<name>A0A3S5A4A7_9PLAT</name>
<proteinExistence type="predicted"/>
<protein>
    <recommendedName>
        <fullName evidence="1">Pop1 N-terminal domain-containing protein</fullName>
    </recommendedName>
</protein>
<dbReference type="InterPro" id="IPR009723">
    <property type="entry name" value="Pop1_N"/>
</dbReference>
<feature type="domain" description="Pop1 N-terminal" evidence="1">
    <location>
        <begin position="14"/>
        <end position="62"/>
    </location>
</feature>
<dbReference type="AlphaFoldDB" id="A0A3S5A4A7"/>